<evidence type="ECO:0000256" key="1">
    <source>
        <dbReference type="SAM" id="MobiDB-lite"/>
    </source>
</evidence>
<accession>A0A543J1N6</accession>
<organism evidence="2 3">
    <name type="scientific">Thermopolyspora flexuosa</name>
    <dbReference type="NCBI Taxonomy" id="103836"/>
    <lineage>
        <taxon>Bacteria</taxon>
        <taxon>Bacillati</taxon>
        <taxon>Actinomycetota</taxon>
        <taxon>Actinomycetes</taxon>
        <taxon>Streptosporangiales</taxon>
        <taxon>Streptosporangiaceae</taxon>
        <taxon>Thermopolyspora</taxon>
    </lineage>
</organism>
<dbReference type="Proteomes" id="UP000319213">
    <property type="component" value="Unassembled WGS sequence"/>
</dbReference>
<feature type="region of interest" description="Disordered" evidence="1">
    <location>
        <begin position="1"/>
        <end position="46"/>
    </location>
</feature>
<reference evidence="2 3" key="1">
    <citation type="submission" date="2019-06" db="EMBL/GenBank/DDBJ databases">
        <title>Sequencing the genomes of 1000 actinobacteria strains.</title>
        <authorList>
            <person name="Klenk H.-P."/>
        </authorList>
    </citation>
    <scope>NUCLEOTIDE SEQUENCE [LARGE SCALE GENOMIC DNA]</scope>
    <source>
        <strain evidence="2 3">DSM 43186</strain>
    </source>
</reference>
<sequence>MAIPESDEDFTSRKPIASPARSRRPSGGRYGEPGYGPAAAARSPAAPGFRETAVCGTGAGFRPGSGLPAR</sequence>
<name>A0A543J1N6_9ACTN</name>
<feature type="compositionally biased region" description="Low complexity" evidence="1">
    <location>
        <begin position="35"/>
        <end position="46"/>
    </location>
</feature>
<proteinExistence type="predicted"/>
<gene>
    <name evidence="2" type="ORF">FHX40_3483</name>
</gene>
<evidence type="ECO:0000313" key="3">
    <source>
        <dbReference type="Proteomes" id="UP000319213"/>
    </source>
</evidence>
<evidence type="ECO:0000313" key="2">
    <source>
        <dbReference type="EMBL" id="TQM76737.1"/>
    </source>
</evidence>
<comment type="caution">
    <text evidence="2">The sequence shown here is derived from an EMBL/GenBank/DDBJ whole genome shotgun (WGS) entry which is preliminary data.</text>
</comment>
<dbReference type="EMBL" id="VFPQ01000001">
    <property type="protein sequence ID" value="TQM76737.1"/>
    <property type="molecule type" value="Genomic_DNA"/>
</dbReference>
<keyword evidence="3" id="KW-1185">Reference proteome</keyword>
<dbReference type="AlphaFoldDB" id="A0A543J1N6"/>
<protein>
    <submittedName>
        <fullName evidence="2">Uncharacterized protein</fullName>
    </submittedName>
</protein>